<dbReference type="PROSITE" id="PS00178">
    <property type="entry name" value="AA_TRNA_LIGASE_I"/>
    <property type="match status" value="1"/>
</dbReference>
<evidence type="ECO:0000256" key="4">
    <source>
        <dbReference type="ARBA" id="ARBA00022917"/>
    </source>
</evidence>
<dbReference type="InterPro" id="IPR014729">
    <property type="entry name" value="Rossmann-like_a/b/a_fold"/>
</dbReference>
<accession>A0A811PWV0</accession>
<dbReference type="PANTHER" id="PTHR42780">
    <property type="entry name" value="SOLEUCYL-TRNA SYNTHETASE"/>
    <property type="match status" value="1"/>
</dbReference>
<dbReference type="GO" id="GO:0004822">
    <property type="term" value="F:isoleucine-tRNA ligase activity"/>
    <property type="evidence" value="ECO:0007669"/>
    <property type="project" value="InterPro"/>
</dbReference>
<dbReference type="PANTHER" id="PTHR42780:SF1">
    <property type="entry name" value="ISOLEUCINE--TRNA LIGASE, CYTOPLASMIC"/>
    <property type="match status" value="1"/>
</dbReference>
<dbReference type="Proteomes" id="UP000604825">
    <property type="component" value="Unassembled WGS sequence"/>
</dbReference>
<dbReference type="Pfam" id="PF00133">
    <property type="entry name" value="tRNA-synt_1"/>
    <property type="match status" value="1"/>
</dbReference>
<keyword evidence="1" id="KW-0436">Ligase</keyword>
<evidence type="ECO:0000256" key="2">
    <source>
        <dbReference type="ARBA" id="ARBA00022741"/>
    </source>
</evidence>
<keyword evidence="2" id="KW-0547">Nucleotide-binding</keyword>
<dbReference type="SUPFAM" id="SSF52374">
    <property type="entry name" value="Nucleotidylyl transferase"/>
    <property type="match status" value="1"/>
</dbReference>
<dbReference type="GO" id="GO:0048608">
    <property type="term" value="P:reproductive structure development"/>
    <property type="evidence" value="ECO:0007669"/>
    <property type="project" value="UniProtKB-ARBA"/>
</dbReference>
<dbReference type="InterPro" id="IPR023586">
    <property type="entry name" value="Ile-tRNA-ligase_type2"/>
</dbReference>
<proteinExistence type="predicted"/>
<reference evidence="8" key="1">
    <citation type="submission" date="2020-10" db="EMBL/GenBank/DDBJ databases">
        <authorList>
            <person name="Han B."/>
            <person name="Lu T."/>
            <person name="Zhao Q."/>
            <person name="Huang X."/>
            <person name="Zhao Y."/>
        </authorList>
    </citation>
    <scope>NUCLEOTIDE SEQUENCE</scope>
</reference>
<keyword evidence="3" id="KW-0067">ATP-binding</keyword>
<dbReference type="OrthoDB" id="1706657at2759"/>
<dbReference type="GO" id="GO:0006428">
    <property type="term" value="P:isoleucyl-tRNA aminoacylation"/>
    <property type="evidence" value="ECO:0007669"/>
    <property type="project" value="TreeGrafter"/>
</dbReference>
<feature type="domain" description="Aminoacyl-tRNA synthetase class Ia" evidence="7">
    <location>
        <begin position="85"/>
        <end position="245"/>
    </location>
</feature>
<sequence length="258" mass="29058">MLWSPGHRRIQGNAQMRSDGGVKSSGTTAALPFAAAAPSPETPAPFGATARIPAPFGATATVGVEAMDDVCEGKDFSFPQQEERVLELWAKLDAFHEQLRRTESGEEFIFYDGPPFATGLPHYGHILAGTIKDVVTRHQSMRGRHVSRRFGWDCHGLPVEFEIDKALGITNRQQVFDLGIGKYNETCRSIVTKYVSEWEAMVTRTGRWIDFKNDYKTMDINFMESVWWVFAQLWEKDLVYKGFKVASLISLIAIFRVC</sequence>
<evidence type="ECO:0000313" key="8">
    <source>
        <dbReference type="EMBL" id="CAD6250917.1"/>
    </source>
</evidence>
<dbReference type="GO" id="GO:0005524">
    <property type="term" value="F:ATP binding"/>
    <property type="evidence" value="ECO:0007669"/>
    <property type="project" value="UniProtKB-KW"/>
</dbReference>
<feature type="compositionally biased region" description="Basic residues" evidence="6">
    <location>
        <begin position="1"/>
        <end position="10"/>
    </location>
</feature>
<keyword evidence="5" id="KW-0030">Aminoacyl-tRNA synthetase</keyword>
<evidence type="ECO:0000256" key="5">
    <source>
        <dbReference type="ARBA" id="ARBA00023146"/>
    </source>
</evidence>
<dbReference type="EMBL" id="CAJGYO010000008">
    <property type="protein sequence ID" value="CAD6250917.1"/>
    <property type="molecule type" value="Genomic_DNA"/>
</dbReference>
<gene>
    <name evidence="8" type="ORF">NCGR_LOCUS34684</name>
</gene>
<dbReference type="Gene3D" id="3.40.50.620">
    <property type="entry name" value="HUPs"/>
    <property type="match status" value="1"/>
</dbReference>
<dbReference type="InterPro" id="IPR002300">
    <property type="entry name" value="aa-tRNA-synth_Ia"/>
</dbReference>
<feature type="region of interest" description="Disordered" evidence="6">
    <location>
        <begin position="1"/>
        <end position="25"/>
    </location>
</feature>
<comment type="caution">
    <text evidence="8">The sequence shown here is derived from an EMBL/GenBank/DDBJ whole genome shotgun (WGS) entry which is preliminary data.</text>
</comment>
<evidence type="ECO:0000256" key="1">
    <source>
        <dbReference type="ARBA" id="ARBA00022598"/>
    </source>
</evidence>
<name>A0A811PWV0_9POAL</name>
<protein>
    <recommendedName>
        <fullName evidence="7">Aminoacyl-tRNA synthetase class Ia domain-containing protein</fullName>
    </recommendedName>
</protein>
<keyword evidence="4" id="KW-0648">Protein biosynthesis</keyword>
<evidence type="ECO:0000256" key="6">
    <source>
        <dbReference type="SAM" id="MobiDB-lite"/>
    </source>
</evidence>
<evidence type="ECO:0000259" key="7">
    <source>
        <dbReference type="Pfam" id="PF00133"/>
    </source>
</evidence>
<organism evidence="8 9">
    <name type="scientific">Miscanthus lutarioriparius</name>
    <dbReference type="NCBI Taxonomy" id="422564"/>
    <lineage>
        <taxon>Eukaryota</taxon>
        <taxon>Viridiplantae</taxon>
        <taxon>Streptophyta</taxon>
        <taxon>Embryophyta</taxon>
        <taxon>Tracheophyta</taxon>
        <taxon>Spermatophyta</taxon>
        <taxon>Magnoliopsida</taxon>
        <taxon>Liliopsida</taxon>
        <taxon>Poales</taxon>
        <taxon>Poaceae</taxon>
        <taxon>PACMAD clade</taxon>
        <taxon>Panicoideae</taxon>
        <taxon>Andropogonodae</taxon>
        <taxon>Andropogoneae</taxon>
        <taxon>Saccharinae</taxon>
        <taxon>Miscanthus</taxon>
    </lineage>
</organism>
<evidence type="ECO:0000313" key="9">
    <source>
        <dbReference type="Proteomes" id="UP000604825"/>
    </source>
</evidence>
<dbReference type="GO" id="GO:0009791">
    <property type="term" value="P:post-embryonic development"/>
    <property type="evidence" value="ECO:0007669"/>
    <property type="project" value="UniProtKB-ARBA"/>
</dbReference>
<keyword evidence="9" id="KW-1185">Reference proteome</keyword>
<evidence type="ECO:0000256" key="3">
    <source>
        <dbReference type="ARBA" id="ARBA00022840"/>
    </source>
</evidence>
<dbReference type="InterPro" id="IPR001412">
    <property type="entry name" value="aa-tRNA-synth_I_CS"/>
</dbReference>
<dbReference type="AlphaFoldDB" id="A0A811PWV0"/>